<dbReference type="Proteomes" id="UP001295444">
    <property type="component" value="Chromosome 04"/>
</dbReference>
<accession>A0AAD1RYS1</accession>
<evidence type="ECO:0000256" key="1">
    <source>
        <dbReference type="SAM" id="Coils"/>
    </source>
</evidence>
<evidence type="ECO:0000313" key="3">
    <source>
        <dbReference type="EMBL" id="CAH2283891.1"/>
    </source>
</evidence>
<feature type="coiled-coil region" evidence="1">
    <location>
        <begin position="88"/>
        <end position="129"/>
    </location>
</feature>
<evidence type="ECO:0008006" key="5">
    <source>
        <dbReference type="Google" id="ProtNLM"/>
    </source>
</evidence>
<dbReference type="InterPro" id="IPR004244">
    <property type="entry name" value="Transposase_22"/>
</dbReference>
<organism evidence="3 4">
    <name type="scientific">Pelobates cultripes</name>
    <name type="common">Western spadefoot toad</name>
    <dbReference type="NCBI Taxonomy" id="61616"/>
    <lineage>
        <taxon>Eukaryota</taxon>
        <taxon>Metazoa</taxon>
        <taxon>Chordata</taxon>
        <taxon>Craniata</taxon>
        <taxon>Vertebrata</taxon>
        <taxon>Euteleostomi</taxon>
        <taxon>Amphibia</taxon>
        <taxon>Batrachia</taxon>
        <taxon>Anura</taxon>
        <taxon>Pelobatoidea</taxon>
        <taxon>Pelobatidae</taxon>
        <taxon>Pelobates</taxon>
    </lineage>
</organism>
<dbReference type="EMBL" id="OW240915">
    <property type="protein sequence ID" value="CAH2283891.1"/>
    <property type="molecule type" value="Genomic_DNA"/>
</dbReference>
<protein>
    <recommendedName>
        <fullName evidence="5">L1 transposable element RRM domain-containing protein</fullName>
    </recommendedName>
</protein>
<proteinExistence type="predicted"/>
<sequence length="301" mass="35798">MATKKSQEDRKKKEKKDLQSDKRLSGYFSPAHSQQKPQINPEDSEENLETNYSLIKEAQIKTPMTEDVLTKNLEKFHRAIGEDMTANTRELKQKFKMIQVKLAEMEENFKKFEKKYNTCQETIARLTNKIGILETKICDMEDRSRRANIRIRNIPEEVSNEKLEGFLLEFFKNLISDGDLHDYLTDRCHRLPKPYNASETLVRDVMVKFHSYKTKERIMAAMRNKPTVEEKFKNLIIFQDLSFSTRSWRKTFKDLLPTLRQKNINYRWGFPSTLRVFWNGKTENFDSKESLNSWMELTKIK</sequence>
<feature type="compositionally biased region" description="Basic and acidic residues" evidence="2">
    <location>
        <begin position="1"/>
        <end position="24"/>
    </location>
</feature>
<dbReference type="PANTHER" id="PTHR11505">
    <property type="entry name" value="L1 TRANSPOSABLE ELEMENT-RELATED"/>
    <property type="match status" value="1"/>
</dbReference>
<dbReference type="AlphaFoldDB" id="A0AAD1RYS1"/>
<keyword evidence="4" id="KW-1185">Reference proteome</keyword>
<evidence type="ECO:0000256" key="2">
    <source>
        <dbReference type="SAM" id="MobiDB-lite"/>
    </source>
</evidence>
<gene>
    <name evidence="3" type="ORF">PECUL_23A018306</name>
</gene>
<keyword evidence="1" id="KW-0175">Coiled coil</keyword>
<reference evidence="3" key="1">
    <citation type="submission" date="2022-03" db="EMBL/GenBank/DDBJ databases">
        <authorList>
            <person name="Alioto T."/>
            <person name="Alioto T."/>
            <person name="Gomez Garrido J."/>
        </authorList>
    </citation>
    <scope>NUCLEOTIDE SEQUENCE</scope>
</reference>
<name>A0AAD1RYS1_PELCU</name>
<evidence type="ECO:0000313" key="4">
    <source>
        <dbReference type="Proteomes" id="UP001295444"/>
    </source>
</evidence>
<dbReference type="Gene3D" id="3.30.70.1820">
    <property type="entry name" value="L1 transposable element, RRM domain"/>
    <property type="match status" value="1"/>
</dbReference>
<feature type="region of interest" description="Disordered" evidence="2">
    <location>
        <begin position="1"/>
        <end position="46"/>
    </location>
</feature>